<keyword evidence="8" id="KW-0408">Iron</keyword>
<dbReference type="InterPro" id="IPR029062">
    <property type="entry name" value="Class_I_gatase-like"/>
</dbReference>
<dbReference type="AlphaFoldDB" id="A0AAE8SZL9"/>
<keyword evidence="7" id="KW-0560">Oxidoreductase</keyword>
<dbReference type="EMBL" id="ONZQ02000017">
    <property type="protein sequence ID" value="SPO06943.1"/>
    <property type="molecule type" value="Genomic_DNA"/>
</dbReference>
<dbReference type="GO" id="GO:0006979">
    <property type="term" value="P:response to oxidative stress"/>
    <property type="evidence" value="ECO:0007669"/>
    <property type="project" value="InterPro"/>
</dbReference>
<gene>
    <name evidence="11" type="ORF">DNG_09637</name>
</gene>
<dbReference type="GO" id="GO:0042744">
    <property type="term" value="P:hydrogen peroxide catabolic process"/>
    <property type="evidence" value="ECO:0007669"/>
    <property type="project" value="UniProtKB-KW"/>
</dbReference>
<evidence type="ECO:0000256" key="7">
    <source>
        <dbReference type="ARBA" id="ARBA00023002"/>
    </source>
</evidence>
<keyword evidence="4" id="KW-0575">Peroxidase</keyword>
<evidence type="ECO:0000313" key="11">
    <source>
        <dbReference type="EMBL" id="SPO06943.1"/>
    </source>
</evidence>
<evidence type="ECO:0000256" key="1">
    <source>
        <dbReference type="ARBA" id="ARBA00001971"/>
    </source>
</evidence>
<dbReference type="Proteomes" id="UP001187682">
    <property type="component" value="Unassembled WGS sequence"/>
</dbReference>
<keyword evidence="12" id="KW-1185">Reference proteome</keyword>
<evidence type="ECO:0000256" key="2">
    <source>
        <dbReference type="ARBA" id="ARBA00005329"/>
    </source>
</evidence>
<comment type="similarity">
    <text evidence="2">Belongs to the catalase family.</text>
</comment>
<keyword evidence="5" id="KW-0349">Heme</keyword>
<keyword evidence="6" id="KW-0479">Metal-binding</keyword>
<name>A0AAE8SZL9_9PEZI</name>
<sequence length="131" mass="14344">MCQSTAGYDAPPPRIPGGSHVKNIRPNGQLRYWISESFEHLKAIGAPGEALQLVKEVLGSAVNVEVVTDSKTPVEWYGVVTASGPQEPESFSEGFKIVQDSSDFVGKFFYQISQHRHWKRELDGLAASVAV</sequence>
<proteinExistence type="inferred from homology"/>
<evidence type="ECO:0000256" key="5">
    <source>
        <dbReference type="ARBA" id="ARBA00022617"/>
    </source>
</evidence>
<dbReference type="Gene3D" id="3.40.50.880">
    <property type="match status" value="1"/>
</dbReference>
<dbReference type="EC" id="1.11.1.6" evidence="3"/>
<reference evidence="11" key="1">
    <citation type="submission" date="2018-03" db="EMBL/GenBank/DDBJ databases">
        <authorList>
            <person name="Guldener U."/>
        </authorList>
    </citation>
    <scope>NUCLEOTIDE SEQUENCE</scope>
</reference>
<feature type="region of interest" description="Disordered" evidence="10">
    <location>
        <begin position="1"/>
        <end position="21"/>
    </location>
</feature>
<accession>A0AAE8SZL9</accession>
<keyword evidence="9" id="KW-0376">Hydrogen peroxide</keyword>
<comment type="caution">
    <text evidence="11">The sequence shown here is derived from an EMBL/GenBank/DDBJ whole genome shotgun (WGS) entry which is preliminary data.</text>
</comment>
<dbReference type="InterPro" id="IPR024712">
    <property type="entry name" value="Catalase_clade2"/>
</dbReference>
<evidence type="ECO:0000256" key="4">
    <source>
        <dbReference type="ARBA" id="ARBA00022559"/>
    </source>
</evidence>
<organism evidence="11 12">
    <name type="scientific">Cephalotrichum gorgonifer</name>
    <dbReference type="NCBI Taxonomy" id="2041049"/>
    <lineage>
        <taxon>Eukaryota</taxon>
        <taxon>Fungi</taxon>
        <taxon>Dikarya</taxon>
        <taxon>Ascomycota</taxon>
        <taxon>Pezizomycotina</taxon>
        <taxon>Sordariomycetes</taxon>
        <taxon>Hypocreomycetidae</taxon>
        <taxon>Microascales</taxon>
        <taxon>Microascaceae</taxon>
        <taxon>Cephalotrichum</taxon>
    </lineage>
</organism>
<evidence type="ECO:0000256" key="9">
    <source>
        <dbReference type="ARBA" id="ARBA00023324"/>
    </source>
</evidence>
<evidence type="ECO:0000256" key="3">
    <source>
        <dbReference type="ARBA" id="ARBA00012314"/>
    </source>
</evidence>
<protein>
    <recommendedName>
        <fullName evidence="3">catalase</fullName>
        <ecNumber evidence="3">1.11.1.6</ecNumber>
    </recommendedName>
</protein>
<dbReference type="GO" id="GO:0020037">
    <property type="term" value="F:heme binding"/>
    <property type="evidence" value="ECO:0007669"/>
    <property type="project" value="InterPro"/>
</dbReference>
<dbReference type="GO" id="GO:0004096">
    <property type="term" value="F:catalase activity"/>
    <property type="evidence" value="ECO:0007669"/>
    <property type="project" value="UniProtKB-EC"/>
</dbReference>
<dbReference type="PANTHER" id="PTHR42821">
    <property type="entry name" value="CATALASE"/>
    <property type="match status" value="1"/>
</dbReference>
<evidence type="ECO:0000256" key="10">
    <source>
        <dbReference type="SAM" id="MobiDB-lite"/>
    </source>
</evidence>
<evidence type="ECO:0000256" key="8">
    <source>
        <dbReference type="ARBA" id="ARBA00023004"/>
    </source>
</evidence>
<dbReference type="GO" id="GO:0005829">
    <property type="term" value="C:cytosol"/>
    <property type="evidence" value="ECO:0007669"/>
    <property type="project" value="TreeGrafter"/>
</dbReference>
<evidence type="ECO:0000313" key="12">
    <source>
        <dbReference type="Proteomes" id="UP001187682"/>
    </source>
</evidence>
<dbReference type="PANTHER" id="PTHR42821:SF1">
    <property type="entry name" value="CATALASE-B"/>
    <property type="match status" value="1"/>
</dbReference>
<evidence type="ECO:0000256" key="6">
    <source>
        <dbReference type="ARBA" id="ARBA00022723"/>
    </source>
</evidence>
<comment type="cofactor">
    <cofactor evidence="1">
        <name>heme</name>
        <dbReference type="ChEBI" id="CHEBI:30413"/>
    </cofactor>
</comment>
<dbReference type="GO" id="GO:0046872">
    <property type="term" value="F:metal ion binding"/>
    <property type="evidence" value="ECO:0007669"/>
    <property type="project" value="UniProtKB-KW"/>
</dbReference>